<dbReference type="GO" id="GO:0003700">
    <property type="term" value="F:DNA-binding transcription factor activity"/>
    <property type="evidence" value="ECO:0007669"/>
    <property type="project" value="TreeGrafter"/>
</dbReference>
<evidence type="ECO:0000313" key="7">
    <source>
        <dbReference type="Proteomes" id="UP000253529"/>
    </source>
</evidence>
<evidence type="ECO:0000259" key="5">
    <source>
        <dbReference type="PROSITE" id="PS50932"/>
    </source>
</evidence>
<evidence type="ECO:0000256" key="1">
    <source>
        <dbReference type="ARBA" id="ARBA00023015"/>
    </source>
</evidence>
<keyword evidence="7" id="KW-1185">Reference proteome</keyword>
<dbReference type="AlphaFoldDB" id="A0A366F345"/>
<protein>
    <submittedName>
        <fullName evidence="6">LacI family transcriptional regulator</fullName>
    </submittedName>
</protein>
<dbReference type="Pfam" id="PF00356">
    <property type="entry name" value="LacI"/>
    <property type="match status" value="1"/>
</dbReference>
<reference evidence="6 7" key="1">
    <citation type="submission" date="2018-06" db="EMBL/GenBank/DDBJ databases">
        <title>Genomic Encyclopedia of Type Strains, Phase IV (KMG-IV): sequencing the most valuable type-strain genomes for metagenomic binning, comparative biology and taxonomic classification.</title>
        <authorList>
            <person name="Goeker M."/>
        </authorList>
    </citation>
    <scope>NUCLEOTIDE SEQUENCE [LARGE SCALE GENOMIC DNA]</scope>
    <source>
        <strain evidence="6 7">DSM 24875</strain>
    </source>
</reference>
<feature type="region of interest" description="Disordered" evidence="4">
    <location>
        <begin position="351"/>
        <end position="376"/>
    </location>
</feature>
<organism evidence="6 7">
    <name type="scientific">Roseiarcus fermentans</name>
    <dbReference type="NCBI Taxonomy" id="1473586"/>
    <lineage>
        <taxon>Bacteria</taxon>
        <taxon>Pseudomonadati</taxon>
        <taxon>Pseudomonadota</taxon>
        <taxon>Alphaproteobacteria</taxon>
        <taxon>Hyphomicrobiales</taxon>
        <taxon>Roseiarcaceae</taxon>
        <taxon>Roseiarcus</taxon>
    </lineage>
</organism>
<dbReference type="InterPro" id="IPR046335">
    <property type="entry name" value="LacI/GalR-like_sensor"/>
</dbReference>
<dbReference type="Gene3D" id="1.10.260.40">
    <property type="entry name" value="lambda repressor-like DNA-binding domains"/>
    <property type="match status" value="1"/>
</dbReference>
<gene>
    <name evidence="6" type="ORF">DFR50_12340</name>
</gene>
<dbReference type="InterPro" id="IPR000843">
    <property type="entry name" value="HTH_LacI"/>
</dbReference>
<evidence type="ECO:0000313" key="6">
    <source>
        <dbReference type="EMBL" id="RBP09071.1"/>
    </source>
</evidence>
<dbReference type="SMART" id="SM00354">
    <property type="entry name" value="HTH_LACI"/>
    <property type="match status" value="1"/>
</dbReference>
<keyword evidence="2" id="KW-0238">DNA-binding</keyword>
<dbReference type="Gene3D" id="3.40.50.2300">
    <property type="match status" value="2"/>
</dbReference>
<keyword evidence="1" id="KW-0805">Transcription regulation</keyword>
<dbReference type="PROSITE" id="PS50932">
    <property type="entry name" value="HTH_LACI_2"/>
    <property type="match status" value="1"/>
</dbReference>
<dbReference type="Proteomes" id="UP000253529">
    <property type="component" value="Unassembled WGS sequence"/>
</dbReference>
<dbReference type="InterPro" id="IPR010982">
    <property type="entry name" value="Lambda_DNA-bd_dom_sf"/>
</dbReference>
<dbReference type="GO" id="GO:0000976">
    <property type="term" value="F:transcription cis-regulatory region binding"/>
    <property type="evidence" value="ECO:0007669"/>
    <property type="project" value="TreeGrafter"/>
</dbReference>
<sequence>MTGGRGIGPLAPEPRLDLIGIRELARELDLSIGTVSRALNDRGEVNAETRRRVLEAAARLGYSPNQSGRSLRRGRTDLVAMIVPSGPDDTVINTVFASVLNGVKRRLGEHGFDLALFLEDGDADRLGALRRVTERGVADALIIADTESADPRVDYLLKRKKPFAAFGRTRNAARHAWVDPDFDSSVEGAVAHLAGLGHERIGLVLPDRAVHFVAVIEDGFRRALAARGLPFDDRLRLRKPAGERGGVEAAEALLSVDASPTAAIVTDSMHAVALYRGLAERGLRPGRDLSILALLPEAKAQYLLPKLTTWQTDWTAIGERLGDAVETELRIASGETAADGAPPRRVQALAPTALSDGESVSRPRALEGASPGQRRG</sequence>
<dbReference type="CDD" id="cd01392">
    <property type="entry name" value="HTH_LacI"/>
    <property type="match status" value="1"/>
</dbReference>
<proteinExistence type="predicted"/>
<dbReference type="SUPFAM" id="SSF47413">
    <property type="entry name" value="lambda repressor-like DNA-binding domains"/>
    <property type="match status" value="1"/>
</dbReference>
<dbReference type="PANTHER" id="PTHR30146">
    <property type="entry name" value="LACI-RELATED TRANSCRIPTIONAL REPRESSOR"/>
    <property type="match status" value="1"/>
</dbReference>
<keyword evidence="3" id="KW-0804">Transcription</keyword>
<dbReference type="EMBL" id="QNRK01000023">
    <property type="protein sequence ID" value="RBP09071.1"/>
    <property type="molecule type" value="Genomic_DNA"/>
</dbReference>
<evidence type="ECO:0000256" key="3">
    <source>
        <dbReference type="ARBA" id="ARBA00023163"/>
    </source>
</evidence>
<dbReference type="InterPro" id="IPR028082">
    <property type="entry name" value="Peripla_BP_I"/>
</dbReference>
<dbReference type="Pfam" id="PF13377">
    <property type="entry name" value="Peripla_BP_3"/>
    <property type="match status" value="1"/>
</dbReference>
<name>A0A366F345_9HYPH</name>
<evidence type="ECO:0000256" key="2">
    <source>
        <dbReference type="ARBA" id="ARBA00023125"/>
    </source>
</evidence>
<evidence type="ECO:0000256" key="4">
    <source>
        <dbReference type="SAM" id="MobiDB-lite"/>
    </source>
</evidence>
<dbReference type="OrthoDB" id="8328706at2"/>
<comment type="caution">
    <text evidence="6">The sequence shown here is derived from an EMBL/GenBank/DDBJ whole genome shotgun (WGS) entry which is preliminary data.</text>
</comment>
<accession>A0A366F345</accession>
<dbReference type="PANTHER" id="PTHR30146:SF109">
    <property type="entry name" value="HTH-TYPE TRANSCRIPTIONAL REGULATOR GALS"/>
    <property type="match status" value="1"/>
</dbReference>
<dbReference type="SUPFAM" id="SSF53822">
    <property type="entry name" value="Periplasmic binding protein-like I"/>
    <property type="match status" value="1"/>
</dbReference>
<feature type="domain" description="HTH lacI-type" evidence="5">
    <location>
        <begin position="19"/>
        <end position="73"/>
    </location>
</feature>